<dbReference type="SUPFAM" id="SSF53474">
    <property type="entry name" value="alpha/beta-Hydrolases"/>
    <property type="match status" value="1"/>
</dbReference>
<evidence type="ECO:0000259" key="5">
    <source>
        <dbReference type="Pfam" id="PF00326"/>
    </source>
</evidence>
<name>A0ABV2A6L4_9GAMM</name>
<dbReference type="InterPro" id="IPR029058">
    <property type="entry name" value="AB_hydrolase_fold"/>
</dbReference>
<dbReference type="GO" id="GO:0016787">
    <property type="term" value="F:hydrolase activity"/>
    <property type="evidence" value="ECO:0007669"/>
    <property type="project" value="UniProtKB-KW"/>
</dbReference>
<feature type="signal peptide" evidence="4">
    <location>
        <begin position="1"/>
        <end position="20"/>
    </location>
</feature>
<accession>A0ABV2A6L4</accession>
<keyword evidence="4" id="KW-0732">Signal</keyword>
<keyword evidence="2" id="KW-0645">Protease</keyword>
<evidence type="ECO:0000256" key="1">
    <source>
        <dbReference type="ARBA" id="ARBA00022801"/>
    </source>
</evidence>
<comment type="caution">
    <text evidence="6">The sequence shown here is derived from an EMBL/GenBank/DDBJ whole genome shotgun (WGS) entry which is preliminary data.</text>
</comment>
<feature type="domain" description="Peptidase S9 prolyl oligopeptidase catalytic" evidence="5">
    <location>
        <begin position="444"/>
        <end position="651"/>
    </location>
</feature>
<organism evidence="6 7">
    <name type="scientific">Sinimarinibacterium thermocellulolyticum</name>
    <dbReference type="NCBI Taxonomy" id="3170016"/>
    <lineage>
        <taxon>Bacteria</taxon>
        <taxon>Pseudomonadati</taxon>
        <taxon>Pseudomonadota</taxon>
        <taxon>Gammaproteobacteria</taxon>
        <taxon>Nevskiales</taxon>
        <taxon>Nevskiaceae</taxon>
        <taxon>Sinimarinibacterium</taxon>
    </lineage>
</organism>
<feature type="chain" id="PRO_5046947139" evidence="4">
    <location>
        <begin position="21"/>
        <end position="731"/>
    </location>
</feature>
<keyword evidence="1 6" id="KW-0378">Hydrolase</keyword>
<evidence type="ECO:0000256" key="3">
    <source>
        <dbReference type="SAM" id="MobiDB-lite"/>
    </source>
</evidence>
<evidence type="ECO:0000313" key="7">
    <source>
        <dbReference type="Proteomes" id="UP001465331"/>
    </source>
</evidence>
<dbReference type="InterPro" id="IPR001375">
    <property type="entry name" value="Peptidase_S9_cat"/>
</dbReference>
<dbReference type="InterPro" id="IPR011659">
    <property type="entry name" value="WD40"/>
</dbReference>
<dbReference type="InterPro" id="IPR011042">
    <property type="entry name" value="6-blade_b-propeller_TolB-like"/>
</dbReference>
<dbReference type="Proteomes" id="UP001465331">
    <property type="component" value="Unassembled WGS sequence"/>
</dbReference>
<keyword evidence="2" id="KW-0720">Serine protease</keyword>
<feature type="region of interest" description="Disordered" evidence="3">
    <location>
        <begin position="657"/>
        <end position="731"/>
    </location>
</feature>
<dbReference type="Gene3D" id="3.40.50.1820">
    <property type="entry name" value="alpha/beta hydrolase"/>
    <property type="match status" value="1"/>
</dbReference>
<dbReference type="EMBL" id="JBEPIJ010000002">
    <property type="protein sequence ID" value="MES0872838.1"/>
    <property type="molecule type" value="Genomic_DNA"/>
</dbReference>
<proteinExistence type="predicted"/>
<gene>
    <name evidence="6" type="ORF">ABSH63_02250</name>
</gene>
<dbReference type="Gene3D" id="2.120.10.30">
    <property type="entry name" value="TolB, C-terminal domain"/>
    <property type="match status" value="2"/>
</dbReference>
<protein>
    <submittedName>
        <fullName evidence="6">Alpha/beta fold hydrolase</fullName>
    </submittedName>
</protein>
<evidence type="ECO:0000256" key="2">
    <source>
        <dbReference type="ARBA" id="ARBA00022825"/>
    </source>
</evidence>
<sequence length="731" mass="81036">MVASFGGVAAGLLLAATAAAAVGSADGVERREYGALLLENIPPIPPEIADTLFQYQQARGASFAGWLPAPQGLLITTRFGQTRQVHRVREPLGDRQQLTFFPEPVTNVAPSSDPEQSVFLFGKDDAGNELYQLYVQEVATGKQRRLTDGARNTAPLWSNLGDRFAYSTTARNGRDTDIHVYDMASGESRAVLEREGLWYALDWSPDDSRLLVLRYVSRSESYPHVLDLDSGLLLPFRPSSGSVSFGGGRFARDGRGIYYTSDEGTEFRHLRFHDFATGESTLLSGDIPWDVTGFALSRDGRYLAFVVNADGRSEIHVRAVRGWRKLPAPKLPMGVVSGLRFSEDGWRIGFTLNSPRSPGDVYSFRVTETELTRWTQSEVGGLDTSQFIEPELIRYPAFDEDESGQRRMIPALVYRPPGKGPHPVLILVHGGPESQTRPTFNPVLQYWVRELGIAVIAPNVRGSTGYGKTYQQLDNGMLRENALRDIGSLLDWIGWQEEFDPRRVGIIGGSYGGYMVLASLIHFGDRLRAGIDVVGISNFVTFLENTKDYRRHLRREEYGDERDPKMRAFLQAISPTTNAHRIRRPLFIAQGANDPRVPQSEADQMVRTIRAHPDAGEVWYFLARDEGHGFRKKSNRDLYNNAVALFLREHLLPEPQDGQVWGPPWPPPGVTPDAAEPTPEPRSEALSGVRGPDAIPPPAPQAPATDAAPLEAPVEDPPIDVLDPLPQPEEP</sequence>
<dbReference type="Pfam" id="PF00326">
    <property type="entry name" value="Peptidase_S9"/>
    <property type="match status" value="1"/>
</dbReference>
<dbReference type="PANTHER" id="PTHR42776">
    <property type="entry name" value="SERINE PEPTIDASE S9 FAMILY MEMBER"/>
    <property type="match status" value="1"/>
</dbReference>
<reference evidence="6 7" key="1">
    <citation type="submission" date="2024-06" db="EMBL/GenBank/DDBJ databases">
        <authorList>
            <person name="Li Z."/>
            <person name="Jiang Y."/>
        </authorList>
    </citation>
    <scope>NUCLEOTIDE SEQUENCE [LARGE SCALE GENOMIC DNA]</scope>
    <source>
        <strain evidence="6 7">HSW-8</strain>
    </source>
</reference>
<dbReference type="Pfam" id="PF07676">
    <property type="entry name" value="PD40"/>
    <property type="match status" value="1"/>
</dbReference>
<dbReference type="PANTHER" id="PTHR42776:SF27">
    <property type="entry name" value="DIPEPTIDYL PEPTIDASE FAMILY MEMBER 6"/>
    <property type="match status" value="1"/>
</dbReference>
<keyword evidence="7" id="KW-1185">Reference proteome</keyword>
<dbReference type="SUPFAM" id="SSF50993">
    <property type="entry name" value="Peptidase/esterase 'gauge' domain"/>
    <property type="match status" value="1"/>
</dbReference>
<evidence type="ECO:0000256" key="4">
    <source>
        <dbReference type="SAM" id="SignalP"/>
    </source>
</evidence>
<evidence type="ECO:0000313" key="6">
    <source>
        <dbReference type="EMBL" id="MES0872838.1"/>
    </source>
</evidence>